<dbReference type="PIRSF" id="PIRSF004919">
    <property type="entry name" value="TldD"/>
    <property type="match status" value="1"/>
</dbReference>
<dbReference type="KEGG" id="acob:P0Y56_08810"/>
<feature type="domain" description="Metalloprotease TldD/E N-terminal" evidence="5">
    <location>
        <begin position="28"/>
        <end position="88"/>
    </location>
</feature>
<dbReference type="Gene3D" id="3.30.2290.10">
    <property type="entry name" value="PmbA/TldD superfamily"/>
    <property type="match status" value="1"/>
</dbReference>
<evidence type="ECO:0000259" key="6">
    <source>
        <dbReference type="Pfam" id="PF19289"/>
    </source>
</evidence>
<evidence type="ECO:0000256" key="2">
    <source>
        <dbReference type="ARBA" id="ARBA00022670"/>
    </source>
</evidence>
<dbReference type="InterPro" id="IPR002510">
    <property type="entry name" value="Metalloprtase-TldD/E_N"/>
</dbReference>
<evidence type="ECO:0000256" key="4">
    <source>
        <dbReference type="ARBA" id="ARBA00023049"/>
    </source>
</evidence>
<evidence type="ECO:0000259" key="7">
    <source>
        <dbReference type="Pfam" id="PF19290"/>
    </source>
</evidence>
<accession>A0AAJ5X5V0</accession>
<dbReference type="EMBL" id="CP119316">
    <property type="protein sequence ID" value="WEK45137.1"/>
    <property type="molecule type" value="Genomic_DNA"/>
</dbReference>
<evidence type="ECO:0000313" key="9">
    <source>
        <dbReference type="Proteomes" id="UP001218362"/>
    </source>
</evidence>
<proteinExistence type="inferred from homology"/>
<dbReference type="PANTHER" id="PTHR30624">
    <property type="entry name" value="UNCHARACTERIZED PROTEIN TLDD AND PMBA"/>
    <property type="match status" value="1"/>
</dbReference>
<dbReference type="PANTHER" id="PTHR30624:SF4">
    <property type="entry name" value="METALLOPROTEASE TLDD"/>
    <property type="match status" value="1"/>
</dbReference>
<evidence type="ECO:0000313" key="8">
    <source>
        <dbReference type="EMBL" id="WEK45137.1"/>
    </source>
</evidence>
<dbReference type="Pfam" id="PF01523">
    <property type="entry name" value="PmbA_TldD_1st"/>
    <property type="match status" value="1"/>
</dbReference>
<dbReference type="AlphaFoldDB" id="A0AAJ5X5V0"/>
<sequence>MLEESQEIDWQIAETALNEALHGADDGELFYAAGRGENFGWREGRLQSAGYNSGNGFGIRVVAGERTGFAHSSNLAPDAIRRAADAAALSKRGHEGVLAIAPPRTNSRLYGDRDMLETQAFTDKSDFLGRVDAYLRAKDPRIEHVNIGLNGDFGEVIILRPGGERFTDPRPMCQLNIGVTVEQGGVRETGTAAFGGRYGYERLMHDDTWKKFADEALRVALLNLDAIAGPSGEMDVVIGPGWNGVMIHEAVGHGLEGDFNRKNQSTYSGKIGERVAAPGVTIVDNGSIPESRGSLTIDDEGTPSQRTVLIEDGILKGYMQDRLNARLMGVASTGNGRRQTYAHIPMPRMTNTYLEGGDRDPGEILASLKRGLYVANMAGGQVDITNGKFVFQCTEAYLVEDGKIVAPVKKATLIGDGPRAMRNVAMIGNDFALDPGLGVCGKNGQSVPAGLGQPTVKIAGMTVGGSAD</sequence>
<dbReference type="Pfam" id="PF19289">
    <property type="entry name" value="PmbA_TldD_3rd"/>
    <property type="match status" value="1"/>
</dbReference>
<dbReference type="InterPro" id="IPR035068">
    <property type="entry name" value="TldD/PmbA_N"/>
</dbReference>
<gene>
    <name evidence="8" type="ORF">P0Y56_08810</name>
</gene>
<evidence type="ECO:0000256" key="3">
    <source>
        <dbReference type="ARBA" id="ARBA00022801"/>
    </source>
</evidence>
<protein>
    <submittedName>
        <fullName evidence="8">Metallopeptidase TldD-related protein</fullName>
    </submittedName>
</protein>
<reference evidence="8" key="1">
    <citation type="submission" date="2023-03" db="EMBL/GenBank/DDBJ databases">
        <title>Andean soil-derived lignocellulolytic bacterial consortium as a source of novel taxa and putative plastic-active enzymes.</title>
        <authorList>
            <person name="Diaz-Garcia L."/>
            <person name="Chuvochina M."/>
            <person name="Feuerriegel G."/>
            <person name="Bunk B."/>
            <person name="Sproer C."/>
            <person name="Streit W.R."/>
            <person name="Rodriguez L.M."/>
            <person name="Overmann J."/>
            <person name="Jimenez D.J."/>
        </authorList>
    </citation>
    <scope>NUCLEOTIDE SEQUENCE</scope>
    <source>
        <strain evidence="8">MAG 26</strain>
    </source>
</reference>
<dbReference type="InterPro" id="IPR045570">
    <property type="entry name" value="Metalloprtase-TldD/E_cen_dom"/>
</dbReference>
<dbReference type="SUPFAM" id="SSF111283">
    <property type="entry name" value="Putative modulator of DNA gyrase, PmbA/TldD"/>
    <property type="match status" value="1"/>
</dbReference>
<keyword evidence="2" id="KW-0645">Protease</keyword>
<evidence type="ECO:0000259" key="5">
    <source>
        <dbReference type="Pfam" id="PF01523"/>
    </source>
</evidence>
<name>A0AAJ5X5V0_9SPHN</name>
<organism evidence="8 9">
    <name type="scientific">Candidatus Andeanibacterium colombiense</name>
    <dbReference type="NCBI Taxonomy" id="3121345"/>
    <lineage>
        <taxon>Bacteria</taxon>
        <taxon>Pseudomonadati</taxon>
        <taxon>Pseudomonadota</taxon>
        <taxon>Alphaproteobacteria</taxon>
        <taxon>Sphingomonadales</taxon>
        <taxon>Sphingomonadaceae</taxon>
        <taxon>Candidatus Andeanibacterium</taxon>
    </lineage>
</organism>
<dbReference type="Proteomes" id="UP001218362">
    <property type="component" value="Chromosome"/>
</dbReference>
<dbReference type="GO" id="GO:0006508">
    <property type="term" value="P:proteolysis"/>
    <property type="evidence" value="ECO:0007669"/>
    <property type="project" value="UniProtKB-KW"/>
</dbReference>
<keyword evidence="3" id="KW-0378">Hydrolase</keyword>
<dbReference type="Pfam" id="PF19290">
    <property type="entry name" value="PmbA_TldD_2nd"/>
    <property type="match status" value="1"/>
</dbReference>
<feature type="domain" description="Metalloprotease TldD/E central" evidence="7">
    <location>
        <begin position="122"/>
        <end position="224"/>
    </location>
</feature>
<dbReference type="InterPro" id="IPR025502">
    <property type="entry name" value="TldD"/>
</dbReference>
<evidence type="ECO:0000256" key="1">
    <source>
        <dbReference type="ARBA" id="ARBA00005836"/>
    </source>
</evidence>
<dbReference type="InterPro" id="IPR036059">
    <property type="entry name" value="TldD/PmbA_sf"/>
</dbReference>
<dbReference type="InterPro" id="IPR051463">
    <property type="entry name" value="Peptidase_U62_metallo"/>
</dbReference>
<feature type="domain" description="Metalloprotease TldD/E C-terminal" evidence="6">
    <location>
        <begin position="231"/>
        <end position="465"/>
    </location>
</feature>
<comment type="similarity">
    <text evidence="1">Belongs to the peptidase U62 family.</text>
</comment>
<keyword evidence="4" id="KW-0482">Metalloprotease</keyword>
<dbReference type="InterPro" id="IPR045569">
    <property type="entry name" value="Metalloprtase-TldD/E_C"/>
</dbReference>
<dbReference type="GO" id="GO:0008237">
    <property type="term" value="F:metallopeptidase activity"/>
    <property type="evidence" value="ECO:0007669"/>
    <property type="project" value="UniProtKB-KW"/>
</dbReference>
<dbReference type="GO" id="GO:0005829">
    <property type="term" value="C:cytosol"/>
    <property type="evidence" value="ECO:0007669"/>
    <property type="project" value="TreeGrafter"/>
</dbReference>